<dbReference type="AlphaFoldDB" id="A0A7H9HTY1"/>
<name>A0A7H9HTY1_9SACH</name>
<reference evidence="2 3" key="1">
    <citation type="submission" date="2020-06" db="EMBL/GenBank/DDBJ databases">
        <title>The yeast mating-type switching endonuclease HO is a domesticated member of an unorthodox homing genetic element family.</title>
        <authorList>
            <person name="Coughlan A.Y."/>
            <person name="Lombardi L."/>
            <person name="Braun-Galleani S."/>
            <person name="Martos A.R."/>
            <person name="Galeote V."/>
            <person name="Bigey F."/>
            <person name="Dequin S."/>
            <person name="Byrne K.P."/>
            <person name="Wolfe K.H."/>
        </authorList>
    </citation>
    <scope>NUCLEOTIDE SEQUENCE [LARGE SCALE GENOMIC DNA]</scope>
    <source>
        <strain evidence="2 3">CBS2947</strain>
    </source>
</reference>
<dbReference type="OrthoDB" id="43460at2759"/>
<dbReference type="Gene3D" id="3.40.525.10">
    <property type="entry name" value="CRAL-TRIO lipid binding domain"/>
    <property type="match status" value="1"/>
</dbReference>
<protein>
    <recommendedName>
        <fullName evidence="1">CRAL-TRIO domain-containing protein</fullName>
    </recommendedName>
</protein>
<dbReference type="PANTHER" id="PTHR46590:SF1">
    <property type="entry name" value="PHOSPHATIDYLINOSITOL TRANSFER PROTEIN CSR1"/>
    <property type="match status" value="1"/>
</dbReference>
<dbReference type="InterPro" id="IPR001251">
    <property type="entry name" value="CRAL-TRIO_dom"/>
</dbReference>
<evidence type="ECO:0000313" key="3">
    <source>
        <dbReference type="Proteomes" id="UP000510647"/>
    </source>
</evidence>
<dbReference type="Proteomes" id="UP000510647">
    <property type="component" value="Chromosome 5"/>
</dbReference>
<dbReference type="InterPro" id="IPR052432">
    <property type="entry name" value="PITP/CRAL-TRIO"/>
</dbReference>
<dbReference type="SUPFAM" id="SSF46938">
    <property type="entry name" value="CRAL/TRIO N-terminal domain"/>
    <property type="match status" value="1"/>
</dbReference>
<dbReference type="SMART" id="SM01100">
    <property type="entry name" value="CRAL_TRIO_N"/>
    <property type="match status" value="1"/>
</dbReference>
<evidence type="ECO:0000259" key="1">
    <source>
        <dbReference type="PROSITE" id="PS50191"/>
    </source>
</evidence>
<keyword evidence="3" id="KW-1185">Reference proteome</keyword>
<gene>
    <name evidence="2" type="ORF">HG537_0E01560</name>
</gene>
<dbReference type="EMBL" id="CP059271">
    <property type="protein sequence ID" value="QLQ80801.1"/>
    <property type="molecule type" value="Genomic_DNA"/>
</dbReference>
<organism evidence="2 3">
    <name type="scientific">Torulaspora globosa</name>
    <dbReference type="NCBI Taxonomy" id="48254"/>
    <lineage>
        <taxon>Eukaryota</taxon>
        <taxon>Fungi</taxon>
        <taxon>Dikarya</taxon>
        <taxon>Ascomycota</taxon>
        <taxon>Saccharomycotina</taxon>
        <taxon>Saccharomycetes</taxon>
        <taxon>Saccharomycetales</taxon>
        <taxon>Saccharomycetaceae</taxon>
        <taxon>Torulaspora</taxon>
    </lineage>
</organism>
<dbReference type="CDD" id="cd00170">
    <property type="entry name" value="SEC14"/>
    <property type="match status" value="1"/>
</dbReference>
<dbReference type="Pfam" id="PF03765">
    <property type="entry name" value="CRAL_TRIO_N"/>
    <property type="match status" value="1"/>
</dbReference>
<proteinExistence type="predicted"/>
<dbReference type="InterPro" id="IPR036865">
    <property type="entry name" value="CRAL-TRIO_dom_sf"/>
</dbReference>
<evidence type="ECO:0000313" key="2">
    <source>
        <dbReference type="EMBL" id="QLQ80801.1"/>
    </source>
</evidence>
<dbReference type="PROSITE" id="PS50191">
    <property type="entry name" value="CRAL_TRIO"/>
    <property type="match status" value="1"/>
</dbReference>
<dbReference type="Pfam" id="PF00650">
    <property type="entry name" value="CRAL_TRIO"/>
    <property type="match status" value="1"/>
</dbReference>
<dbReference type="PANTHER" id="PTHR46590">
    <property type="entry name" value="PHOSPHATIDYLINOSITOL TRANSFER PROTEIN CSR1-RELATED"/>
    <property type="match status" value="1"/>
</dbReference>
<feature type="domain" description="CRAL-TRIO" evidence="1">
    <location>
        <begin position="176"/>
        <end position="335"/>
    </location>
</feature>
<sequence>MTVQSSKNWCNDLNQSQKKALKQVWTYLFHFWGIPVNGEIAFRKQQGSSLESFESSSDAGKKKKGLFGKLQASYYGEDQQQSSGNDTVEEVESEYVVDKIHDSFKELDPEATREEFWEMLRFEEPDAVLLKFIRARKWKIDRAISMIAHSMHWRVDEIQVDDILNGGEAAIFRNNEQGVIKNLQLQKAFISGRDKQGRPIILARPKLHHSHDQSETEMEKYCILVIEQARLFFKNPVETATILFDLSGFSMSNMDYGPVKFLINCFEAHYPESLGHMFIHKAPWIFHPIWNIVKNWMDPIVVSKIKFTKNLTDLNEHIDLDQLPRYLGGGSTLDPDVFTAPDESQDVKMQDEAGRAQLLVERNDLIEKFVAATVHWIEADNDEESNKYLNEKVTLGSQLTANYSKLDPYIRSRSMYDVNGMLKV</sequence>
<accession>A0A7H9HTY1</accession>
<dbReference type="InterPro" id="IPR011074">
    <property type="entry name" value="CRAL/TRIO_N_dom"/>
</dbReference>
<dbReference type="InterPro" id="IPR036273">
    <property type="entry name" value="CRAL/TRIO_N_dom_sf"/>
</dbReference>
<dbReference type="SMART" id="SM00516">
    <property type="entry name" value="SEC14"/>
    <property type="match status" value="1"/>
</dbReference>
<dbReference type="SUPFAM" id="SSF52087">
    <property type="entry name" value="CRAL/TRIO domain"/>
    <property type="match status" value="1"/>
</dbReference>